<sequence length="99" mass="11510">MEQSVCHRVVSRSSTILLNQEGDEIDQKVDCRVYRQSRLIALSDPLEHKCFWLAQERGRQTKTTKLIASGIGLTWRVNGLRRRLCLMRQLGVRENRVDS</sequence>
<name>A0A9J5WLW7_SOLCO</name>
<evidence type="ECO:0000313" key="1">
    <source>
        <dbReference type="EMBL" id="KAG5576215.1"/>
    </source>
</evidence>
<proteinExistence type="predicted"/>
<accession>A0A9J5WLW7</accession>
<organism evidence="1 2">
    <name type="scientific">Solanum commersonii</name>
    <name type="common">Commerson's wild potato</name>
    <name type="synonym">Commerson's nightshade</name>
    <dbReference type="NCBI Taxonomy" id="4109"/>
    <lineage>
        <taxon>Eukaryota</taxon>
        <taxon>Viridiplantae</taxon>
        <taxon>Streptophyta</taxon>
        <taxon>Embryophyta</taxon>
        <taxon>Tracheophyta</taxon>
        <taxon>Spermatophyta</taxon>
        <taxon>Magnoliopsida</taxon>
        <taxon>eudicotyledons</taxon>
        <taxon>Gunneridae</taxon>
        <taxon>Pentapetalae</taxon>
        <taxon>asterids</taxon>
        <taxon>lamiids</taxon>
        <taxon>Solanales</taxon>
        <taxon>Solanaceae</taxon>
        <taxon>Solanoideae</taxon>
        <taxon>Solaneae</taxon>
        <taxon>Solanum</taxon>
    </lineage>
</organism>
<dbReference type="EMBL" id="JACXVP010000011">
    <property type="protein sequence ID" value="KAG5576215.1"/>
    <property type="molecule type" value="Genomic_DNA"/>
</dbReference>
<dbReference type="Proteomes" id="UP000824120">
    <property type="component" value="Chromosome 11"/>
</dbReference>
<keyword evidence="2" id="KW-1185">Reference proteome</keyword>
<gene>
    <name evidence="1" type="ORF">H5410_056349</name>
</gene>
<comment type="caution">
    <text evidence="1">The sequence shown here is derived from an EMBL/GenBank/DDBJ whole genome shotgun (WGS) entry which is preliminary data.</text>
</comment>
<protein>
    <submittedName>
        <fullName evidence="1">Uncharacterized protein</fullName>
    </submittedName>
</protein>
<feature type="non-terminal residue" evidence="1">
    <location>
        <position position="1"/>
    </location>
</feature>
<evidence type="ECO:0000313" key="2">
    <source>
        <dbReference type="Proteomes" id="UP000824120"/>
    </source>
</evidence>
<dbReference type="AlphaFoldDB" id="A0A9J5WLW7"/>
<reference evidence="1 2" key="1">
    <citation type="submission" date="2020-09" db="EMBL/GenBank/DDBJ databases">
        <title>De no assembly of potato wild relative species, Solanum commersonii.</title>
        <authorList>
            <person name="Cho K."/>
        </authorList>
    </citation>
    <scope>NUCLEOTIDE SEQUENCE [LARGE SCALE GENOMIC DNA]</scope>
    <source>
        <strain evidence="1">LZ3.2</strain>
        <tissue evidence="1">Leaf</tissue>
    </source>
</reference>